<keyword evidence="2" id="KW-0472">Membrane</keyword>
<sequence length="145" mass="15233">MGRPLSFMDAVAKPTALVGSKTLSAASSVLFVDDIIWILKVLFFFAAITMVVCTIYRVSLWRSIASASQNPGNAVPSSSPGTNQPPANEEAGISGMGDIEQLLPEGILINIPLPTSSTNEGSTNTTDLAPANYTLLQMVSFALSI</sequence>
<evidence type="ECO:0000256" key="1">
    <source>
        <dbReference type="SAM" id="MobiDB-lite"/>
    </source>
</evidence>
<dbReference type="Proteomes" id="UP001497522">
    <property type="component" value="Unassembled WGS sequence"/>
</dbReference>
<dbReference type="EMBL" id="CAXHBF010000406">
    <property type="protein sequence ID" value="CAK9856117.1"/>
    <property type="molecule type" value="Genomic_DNA"/>
</dbReference>
<feature type="transmembrane region" description="Helical" evidence="2">
    <location>
        <begin position="35"/>
        <end position="56"/>
    </location>
</feature>
<comment type="caution">
    <text evidence="3">The sequence shown here is derived from an EMBL/GenBank/DDBJ whole genome shotgun (WGS) entry which is preliminary data.</text>
</comment>
<proteinExistence type="predicted"/>
<evidence type="ECO:0000256" key="2">
    <source>
        <dbReference type="SAM" id="Phobius"/>
    </source>
</evidence>
<keyword evidence="2" id="KW-1133">Transmembrane helix</keyword>
<protein>
    <submittedName>
        <fullName evidence="3">Uncharacterized protein</fullName>
    </submittedName>
</protein>
<keyword evidence="4" id="KW-1185">Reference proteome</keyword>
<accession>A0ABP1A190</accession>
<reference evidence="3" key="1">
    <citation type="submission" date="2024-03" db="EMBL/GenBank/DDBJ databases">
        <authorList>
            <consortium name="ELIXIR-Norway"/>
            <consortium name="Elixir Norway"/>
        </authorList>
    </citation>
    <scope>NUCLEOTIDE SEQUENCE</scope>
</reference>
<evidence type="ECO:0000313" key="3">
    <source>
        <dbReference type="EMBL" id="CAK9856117.1"/>
    </source>
</evidence>
<evidence type="ECO:0000313" key="4">
    <source>
        <dbReference type="Proteomes" id="UP001497522"/>
    </source>
</evidence>
<gene>
    <name evidence="3" type="ORF">CSSPJE1EN2_LOCUS26049</name>
</gene>
<keyword evidence="2" id="KW-0812">Transmembrane</keyword>
<feature type="region of interest" description="Disordered" evidence="1">
    <location>
        <begin position="68"/>
        <end position="93"/>
    </location>
</feature>
<feature type="compositionally biased region" description="Polar residues" evidence="1">
    <location>
        <begin position="68"/>
        <end position="86"/>
    </location>
</feature>
<organism evidence="3 4">
    <name type="scientific">Sphagnum jensenii</name>
    <dbReference type="NCBI Taxonomy" id="128206"/>
    <lineage>
        <taxon>Eukaryota</taxon>
        <taxon>Viridiplantae</taxon>
        <taxon>Streptophyta</taxon>
        <taxon>Embryophyta</taxon>
        <taxon>Bryophyta</taxon>
        <taxon>Sphagnophytina</taxon>
        <taxon>Sphagnopsida</taxon>
        <taxon>Sphagnales</taxon>
        <taxon>Sphagnaceae</taxon>
        <taxon>Sphagnum</taxon>
    </lineage>
</organism>
<name>A0ABP1A190_9BRYO</name>